<evidence type="ECO:0000313" key="2">
    <source>
        <dbReference type="EMBL" id="CAF2070571.1"/>
    </source>
</evidence>
<evidence type="ECO:0000313" key="4">
    <source>
        <dbReference type="Proteomes" id="UP000663824"/>
    </source>
</evidence>
<dbReference type="Proteomes" id="UP000676336">
    <property type="component" value="Unassembled WGS sequence"/>
</dbReference>
<comment type="caution">
    <text evidence="2">The sequence shown here is derived from an EMBL/GenBank/DDBJ whole genome shotgun (WGS) entry which is preliminary data.</text>
</comment>
<keyword evidence="1" id="KW-0812">Transmembrane</keyword>
<evidence type="ECO:0000313" key="3">
    <source>
        <dbReference type="EMBL" id="CAF3965987.1"/>
    </source>
</evidence>
<accession>A0A816R957</accession>
<feature type="transmembrane region" description="Helical" evidence="1">
    <location>
        <begin position="21"/>
        <end position="44"/>
    </location>
</feature>
<keyword evidence="1" id="KW-0472">Membrane</keyword>
<protein>
    <submittedName>
        <fullName evidence="2">Uncharacterized protein</fullName>
    </submittedName>
</protein>
<organism evidence="2 4">
    <name type="scientific">Rotaria magnacalcarata</name>
    <dbReference type="NCBI Taxonomy" id="392030"/>
    <lineage>
        <taxon>Eukaryota</taxon>
        <taxon>Metazoa</taxon>
        <taxon>Spiralia</taxon>
        <taxon>Gnathifera</taxon>
        <taxon>Rotifera</taxon>
        <taxon>Eurotatoria</taxon>
        <taxon>Bdelloidea</taxon>
        <taxon>Philodinida</taxon>
        <taxon>Philodinidae</taxon>
        <taxon>Rotaria</taxon>
    </lineage>
</organism>
<dbReference type="Proteomes" id="UP000663824">
    <property type="component" value="Unassembled WGS sequence"/>
</dbReference>
<sequence length="122" mass="14136">MSAQHNIHAAQMNSNNIKRRLLGWIIDFSCGNIFLLCVIVILIFCAPTLIRRSTTWRSELQLKRRACLLKKFDLVERSALPLVQPSYDDLLKQLHDQKQQLEQFPRILPPMQTLPVTQPTIS</sequence>
<dbReference type="AlphaFoldDB" id="A0A816R957"/>
<reference evidence="2" key="1">
    <citation type="submission" date="2021-02" db="EMBL/GenBank/DDBJ databases">
        <authorList>
            <person name="Nowell W R."/>
        </authorList>
    </citation>
    <scope>NUCLEOTIDE SEQUENCE</scope>
</reference>
<dbReference type="EMBL" id="CAJOBI010003365">
    <property type="protein sequence ID" value="CAF3965987.1"/>
    <property type="molecule type" value="Genomic_DNA"/>
</dbReference>
<keyword evidence="1" id="KW-1133">Transmembrane helix</keyword>
<dbReference type="EMBL" id="CAJNRE010008064">
    <property type="protein sequence ID" value="CAF2070571.1"/>
    <property type="molecule type" value="Genomic_DNA"/>
</dbReference>
<gene>
    <name evidence="2" type="ORF">MBJ925_LOCUS16651</name>
    <name evidence="3" type="ORF">SMN809_LOCUS10058</name>
</gene>
<evidence type="ECO:0000256" key="1">
    <source>
        <dbReference type="SAM" id="Phobius"/>
    </source>
</evidence>
<name>A0A816R957_9BILA</name>
<proteinExistence type="predicted"/>